<reference evidence="11" key="1">
    <citation type="submission" date="2025-08" db="UniProtKB">
        <authorList>
            <consortium name="RefSeq"/>
        </authorList>
    </citation>
    <scope>IDENTIFICATION</scope>
</reference>
<dbReference type="Proteomes" id="UP001652580">
    <property type="component" value="Unplaced"/>
</dbReference>
<evidence type="ECO:0000256" key="7">
    <source>
        <dbReference type="RuleBase" id="RU369013"/>
    </source>
</evidence>
<protein>
    <recommendedName>
        <fullName evidence="7">Endoplasmic reticulum-Golgi intermediate compartment protein</fullName>
    </recommendedName>
</protein>
<dbReference type="Pfam" id="PF13850">
    <property type="entry name" value="ERGIC_N"/>
    <property type="match status" value="1"/>
</dbReference>
<comment type="subcellular location">
    <subcellularLocation>
        <location evidence="7">Endoplasmic reticulum membrane</location>
        <topology evidence="7">Multi-pass membrane protein</topology>
    </subcellularLocation>
    <subcellularLocation>
        <location evidence="1 7">Endoplasmic reticulum-Golgi intermediate compartment membrane</location>
        <topology evidence="1 7">Multi-pass membrane protein</topology>
    </subcellularLocation>
    <subcellularLocation>
        <location evidence="7">Golgi apparatus membrane</location>
        <topology evidence="7">Multi-pass membrane protein</topology>
    </subcellularLocation>
</comment>
<evidence type="ECO:0000259" key="8">
    <source>
        <dbReference type="Pfam" id="PF07970"/>
    </source>
</evidence>
<evidence type="ECO:0000256" key="3">
    <source>
        <dbReference type="ARBA" id="ARBA00022692"/>
    </source>
</evidence>
<keyword evidence="7" id="KW-0333">Golgi apparatus</keyword>
<feature type="domain" description="Endoplasmic reticulum vesicle transporter N-terminal" evidence="9">
    <location>
        <begin position="5"/>
        <end position="97"/>
    </location>
</feature>
<feature type="transmembrane region" description="Helical" evidence="7">
    <location>
        <begin position="21"/>
        <end position="41"/>
    </location>
</feature>
<evidence type="ECO:0000256" key="6">
    <source>
        <dbReference type="ARBA" id="ARBA00023136"/>
    </source>
</evidence>
<keyword evidence="4 7" id="KW-0931">ER-Golgi transport</keyword>
<keyword evidence="6 7" id="KW-0472">Membrane</keyword>
<name>A0ABM3T0B2_BALAC</name>
<comment type="similarity">
    <text evidence="2 7">Belongs to the ERGIC family.</text>
</comment>
<gene>
    <name evidence="11" type="primary">LOC130706880</name>
</gene>
<keyword evidence="5 7" id="KW-1133">Transmembrane helix</keyword>
<dbReference type="InterPro" id="IPR012936">
    <property type="entry name" value="Erv_C"/>
</dbReference>
<dbReference type="GeneID" id="130706880"/>
<accession>A0ABM3T0B2</accession>
<dbReference type="InterPro" id="IPR039542">
    <property type="entry name" value="Erv_N"/>
</dbReference>
<dbReference type="RefSeq" id="XP_057395539.1">
    <property type="nucleotide sequence ID" value="XM_057539556.1"/>
</dbReference>
<proteinExistence type="inferred from homology"/>
<dbReference type="Pfam" id="PF07970">
    <property type="entry name" value="COPIIcoated_ERV"/>
    <property type="match status" value="1"/>
</dbReference>
<sequence>MPFDFRRFDIYRKVPKDLTQPTYTGAIISICCCLFILFLFLSELTGFVTTEIVNELYVDDPDKDSGGKIDVSLNISLPNLHCELVGLDIQDEMGRHEVGHIDNSMRIPLNNGVGCRFEGQFSINKVPGNFHVSTHSATAQPQNPDMTHVIHKLSFGDTLQVRRAQMGWLEVGVQGCITRAFCPPWTQRDALQRRHALRASAPSNNPSALLMSLRLPCHQRCTRLGTSA</sequence>
<comment type="caution">
    <text evidence="7">Lacks conserved residue(s) required for the propagation of feature annotation.</text>
</comment>
<keyword evidence="7" id="KW-0813">Transport</keyword>
<evidence type="ECO:0000259" key="9">
    <source>
        <dbReference type="Pfam" id="PF13850"/>
    </source>
</evidence>
<dbReference type="InterPro" id="IPR045888">
    <property type="entry name" value="Erv"/>
</dbReference>
<evidence type="ECO:0000256" key="2">
    <source>
        <dbReference type="ARBA" id="ARBA00005648"/>
    </source>
</evidence>
<comment type="function">
    <text evidence="7">Plays a role in transport between endoplasmic reticulum and Golgi.</text>
</comment>
<evidence type="ECO:0000256" key="4">
    <source>
        <dbReference type="ARBA" id="ARBA00022892"/>
    </source>
</evidence>
<evidence type="ECO:0000256" key="1">
    <source>
        <dbReference type="ARBA" id="ARBA00004457"/>
    </source>
</evidence>
<organism evidence="10 11">
    <name type="scientific">Balaenoptera acutorostrata</name>
    <name type="common">Common minke whale</name>
    <name type="synonym">Balaena rostrata</name>
    <dbReference type="NCBI Taxonomy" id="9767"/>
    <lineage>
        <taxon>Eukaryota</taxon>
        <taxon>Metazoa</taxon>
        <taxon>Chordata</taxon>
        <taxon>Craniata</taxon>
        <taxon>Vertebrata</taxon>
        <taxon>Euteleostomi</taxon>
        <taxon>Mammalia</taxon>
        <taxon>Eutheria</taxon>
        <taxon>Laurasiatheria</taxon>
        <taxon>Artiodactyla</taxon>
        <taxon>Whippomorpha</taxon>
        <taxon>Cetacea</taxon>
        <taxon>Mysticeti</taxon>
        <taxon>Balaenopteridae</taxon>
        <taxon>Balaenoptera</taxon>
    </lineage>
</organism>
<dbReference type="PANTHER" id="PTHR10984">
    <property type="entry name" value="ENDOPLASMIC RETICULUM-GOLGI INTERMEDIATE COMPARTMENT PROTEIN"/>
    <property type="match status" value="1"/>
</dbReference>
<keyword evidence="7" id="KW-0256">Endoplasmic reticulum</keyword>
<evidence type="ECO:0000313" key="11">
    <source>
        <dbReference type="RefSeq" id="XP_057395539.1"/>
    </source>
</evidence>
<evidence type="ECO:0000256" key="5">
    <source>
        <dbReference type="ARBA" id="ARBA00022989"/>
    </source>
</evidence>
<feature type="domain" description="Endoplasmic reticulum vesicle transporter C-terminal" evidence="8">
    <location>
        <begin position="111"/>
        <end position="160"/>
    </location>
</feature>
<keyword evidence="3 7" id="KW-0812">Transmembrane</keyword>
<dbReference type="PANTHER" id="PTHR10984:SF36">
    <property type="entry name" value="ENDOPLASMIC RETICULUM-GOLGI INTERMEDIATE COMPARTMENT PROTEIN 1"/>
    <property type="match status" value="1"/>
</dbReference>
<evidence type="ECO:0000313" key="10">
    <source>
        <dbReference type="Proteomes" id="UP001652580"/>
    </source>
</evidence>
<keyword evidence="10" id="KW-1185">Reference proteome</keyword>